<comment type="caution">
    <text evidence="3">The sequence shown here is derived from an EMBL/GenBank/DDBJ whole genome shotgun (WGS) entry which is preliminary data.</text>
</comment>
<name>A0A2D0NG72_FLAN2</name>
<organism evidence="3 4">
    <name type="scientific">Flavilitoribacter nigricans (strain ATCC 23147 / DSM 23189 / NBRC 102662 / NCIMB 1420 / SS-2)</name>
    <name type="common">Lewinella nigricans</name>
    <dbReference type="NCBI Taxonomy" id="1122177"/>
    <lineage>
        <taxon>Bacteria</taxon>
        <taxon>Pseudomonadati</taxon>
        <taxon>Bacteroidota</taxon>
        <taxon>Saprospiria</taxon>
        <taxon>Saprospirales</taxon>
        <taxon>Lewinellaceae</taxon>
        <taxon>Flavilitoribacter</taxon>
    </lineage>
</organism>
<evidence type="ECO:0000256" key="1">
    <source>
        <dbReference type="ARBA" id="ARBA00023125"/>
    </source>
</evidence>
<dbReference type="InterPro" id="IPR001387">
    <property type="entry name" value="Cro/C1-type_HTH"/>
</dbReference>
<dbReference type="OrthoDB" id="3831186at2"/>
<dbReference type="SUPFAM" id="SSF47413">
    <property type="entry name" value="lambda repressor-like DNA-binding domains"/>
    <property type="match status" value="1"/>
</dbReference>
<evidence type="ECO:0000259" key="2">
    <source>
        <dbReference type="PROSITE" id="PS50943"/>
    </source>
</evidence>
<evidence type="ECO:0000313" key="3">
    <source>
        <dbReference type="EMBL" id="PHN06773.1"/>
    </source>
</evidence>
<gene>
    <name evidence="3" type="ORF">CRP01_10810</name>
</gene>
<dbReference type="SMART" id="SM00530">
    <property type="entry name" value="HTH_XRE"/>
    <property type="match status" value="1"/>
</dbReference>
<dbReference type="InterPro" id="IPR010982">
    <property type="entry name" value="Lambda_DNA-bd_dom_sf"/>
</dbReference>
<dbReference type="GO" id="GO:0003677">
    <property type="term" value="F:DNA binding"/>
    <property type="evidence" value="ECO:0007669"/>
    <property type="project" value="UniProtKB-KW"/>
</dbReference>
<sequence length="120" mass="13855">MHLNKNIKYLRRTRSWTQTEFGRLIDASKGSVSSYEKAINQPTIDTLIKMAQLFEISIDDLLFRNIAEEGIAYKTPPIPGRVEEPSVQEMNRLLKLRINELEREIRRNNPDLADELGITG</sequence>
<keyword evidence="4" id="KW-1185">Reference proteome</keyword>
<dbReference type="EMBL" id="PDUD01000017">
    <property type="protein sequence ID" value="PHN06773.1"/>
    <property type="molecule type" value="Genomic_DNA"/>
</dbReference>
<dbReference type="CDD" id="cd00093">
    <property type="entry name" value="HTH_XRE"/>
    <property type="match status" value="1"/>
</dbReference>
<dbReference type="Gene3D" id="1.10.260.40">
    <property type="entry name" value="lambda repressor-like DNA-binding domains"/>
    <property type="match status" value="1"/>
</dbReference>
<dbReference type="PROSITE" id="PS50943">
    <property type="entry name" value="HTH_CROC1"/>
    <property type="match status" value="1"/>
</dbReference>
<dbReference type="PANTHER" id="PTHR46558">
    <property type="entry name" value="TRACRIPTIONAL REGULATORY PROTEIN-RELATED-RELATED"/>
    <property type="match status" value="1"/>
</dbReference>
<dbReference type="Pfam" id="PF01381">
    <property type="entry name" value="HTH_3"/>
    <property type="match status" value="1"/>
</dbReference>
<dbReference type="AlphaFoldDB" id="A0A2D0NG72"/>
<reference evidence="3 4" key="1">
    <citation type="submission" date="2017-10" db="EMBL/GenBank/DDBJ databases">
        <title>The draft genome sequence of Lewinella nigricans NBRC 102662.</title>
        <authorList>
            <person name="Wang K."/>
        </authorList>
    </citation>
    <scope>NUCLEOTIDE SEQUENCE [LARGE SCALE GENOMIC DNA]</scope>
    <source>
        <strain evidence="3 4">NBRC 102662</strain>
    </source>
</reference>
<proteinExistence type="predicted"/>
<accession>A0A2D0NG72</accession>
<dbReference type="PANTHER" id="PTHR46558:SF11">
    <property type="entry name" value="HTH-TYPE TRANSCRIPTIONAL REGULATOR XRE"/>
    <property type="match status" value="1"/>
</dbReference>
<dbReference type="Proteomes" id="UP000223913">
    <property type="component" value="Unassembled WGS sequence"/>
</dbReference>
<protein>
    <recommendedName>
        <fullName evidence="2">HTH cro/C1-type domain-containing protein</fullName>
    </recommendedName>
</protein>
<keyword evidence="1" id="KW-0238">DNA-binding</keyword>
<feature type="domain" description="HTH cro/C1-type" evidence="2">
    <location>
        <begin position="7"/>
        <end position="61"/>
    </location>
</feature>
<evidence type="ECO:0000313" key="4">
    <source>
        <dbReference type="Proteomes" id="UP000223913"/>
    </source>
</evidence>